<proteinExistence type="predicted"/>
<feature type="non-terminal residue" evidence="1">
    <location>
        <position position="1"/>
    </location>
</feature>
<protein>
    <submittedName>
        <fullName evidence="1">Uncharacterized protein</fullName>
    </submittedName>
</protein>
<evidence type="ECO:0000313" key="1">
    <source>
        <dbReference type="EMBL" id="QQP54143.1"/>
    </source>
</evidence>
<evidence type="ECO:0000313" key="2">
    <source>
        <dbReference type="Proteomes" id="UP000595437"/>
    </source>
</evidence>
<accession>A0A7T8KE74</accession>
<gene>
    <name evidence="1" type="ORF">FKW44_006875</name>
</gene>
<dbReference type="Proteomes" id="UP000595437">
    <property type="component" value="Chromosome 4"/>
</dbReference>
<name>A0A7T8KE74_CALRO</name>
<reference evidence="2" key="1">
    <citation type="submission" date="2021-01" db="EMBL/GenBank/DDBJ databases">
        <title>Caligus Genome Assembly.</title>
        <authorList>
            <person name="Gallardo-Escarate C."/>
        </authorList>
    </citation>
    <scope>NUCLEOTIDE SEQUENCE [LARGE SCALE GENOMIC DNA]</scope>
</reference>
<dbReference type="EMBL" id="CP045893">
    <property type="protein sequence ID" value="QQP54143.1"/>
    <property type="molecule type" value="Genomic_DNA"/>
</dbReference>
<sequence length="56" mass="6370">PFINYLKRRQLDLTVSMSTKVIRIRSSRLLKDGLNIECSLGHLKFGKNSSLAHRAS</sequence>
<organism evidence="1 2">
    <name type="scientific">Caligus rogercresseyi</name>
    <name type="common">Sea louse</name>
    <dbReference type="NCBI Taxonomy" id="217165"/>
    <lineage>
        <taxon>Eukaryota</taxon>
        <taxon>Metazoa</taxon>
        <taxon>Ecdysozoa</taxon>
        <taxon>Arthropoda</taxon>
        <taxon>Crustacea</taxon>
        <taxon>Multicrustacea</taxon>
        <taxon>Hexanauplia</taxon>
        <taxon>Copepoda</taxon>
        <taxon>Siphonostomatoida</taxon>
        <taxon>Caligidae</taxon>
        <taxon>Caligus</taxon>
    </lineage>
</organism>
<keyword evidence="2" id="KW-1185">Reference proteome</keyword>
<dbReference type="AlphaFoldDB" id="A0A7T8KE74"/>
<feature type="non-terminal residue" evidence="1">
    <location>
        <position position="56"/>
    </location>
</feature>